<keyword evidence="3" id="KW-1185">Reference proteome</keyword>
<dbReference type="GeneID" id="303296049"/>
<dbReference type="SUPFAM" id="SSF48208">
    <property type="entry name" value="Six-hairpin glycosidases"/>
    <property type="match status" value="1"/>
</dbReference>
<evidence type="ECO:0000313" key="3">
    <source>
        <dbReference type="Proteomes" id="UP001595937"/>
    </source>
</evidence>
<dbReference type="EMBL" id="JBHSLN010000004">
    <property type="protein sequence ID" value="MFC5296173.1"/>
    <property type="molecule type" value="Genomic_DNA"/>
</dbReference>
<dbReference type="InterPro" id="IPR010598">
    <property type="entry name" value="C5-epim_C"/>
</dbReference>
<protein>
    <submittedName>
        <fullName evidence="2">D-glucuronyl C5-epimerase family protein</fullName>
    </submittedName>
</protein>
<proteinExistence type="predicted"/>
<feature type="domain" description="D-glucuronyl C5-epimerase C-terminal" evidence="1">
    <location>
        <begin position="160"/>
        <end position="325"/>
    </location>
</feature>
<name>A0ABW0FBY0_9MICO</name>
<evidence type="ECO:0000313" key="2">
    <source>
        <dbReference type="EMBL" id="MFC5296173.1"/>
    </source>
</evidence>
<dbReference type="Gene3D" id="1.50.10.20">
    <property type="match status" value="1"/>
</dbReference>
<sequence>MQKGIALVRRRNALRGMAAVGLLGVGVGAVGGAGLASRWPLGPNWVERDLEFNLDLASPYVITYEGTYPPKKDIDSDGIVITEYAGSRVYHPVDACWYLFPQLHSYEADGDKARLESVLNTTQHLLDGAEEHELPREVGESKTDVSTWFPYHFEHRPGGLENGPPWYSGMAQGMMLSHLVRLYEVTGEQEWLDHAHLVFNSFRHYRNGDEANEGPWFVSFVDRDDRRFTTFEEYPSRNPDQLSSVVNGNVYAMWGVYDYLRVTEDRYAGKILGRAISSLIESFEDYRAPGNPSLYGLSPWSHVVWFNPESYHNGVVSILRRTADFCGDEQLRAQADLLAEDSSAE</sequence>
<dbReference type="RefSeq" id="WP_343922279.1">
    <property type="nucleotide sequence ID" value="NZ_BAAAIR010000007.1"/>
</dbReference>
<dbReference type="Pfam" id="PF06662">
    <property type="entry name" value="C5-epim_C"/>
    <property type="match status" value="1"/>
</dbReference>
<accession>A0ABW0FBY0</accession>
<organism evidence="2 3">
    <name type="scientific">Brachybacterium tyrofermentans</name>
    <dbReference type="NCBI Taxonomy" id="47848"/>
    <lineage>
        <taxon>Bacteria</taxon>
        <taxon>Bacillati</taxon>
        <taxon>Actinomycetota</taxon>
        <taxon>Actinomycetes</taxon>
        <taxon>Micrococcales</taxon>
        <taxon>Dermabacteraceae</taxon>
        <taxon>Brachybacterium</taxon>
    </lineage>
</organism>
<dbReference type="InterPro" id="IPR008928">
    <property type="entry name" value="6-hairpin_glycosidase_sf"/>
</dbReference>
<dbReference type="Proteomes" id="UP001595937">
    <property type="component" value="Unassembled WGS sequence"/>
</dbReference>
<evidence type="ECO:0000259" key="1">
    <source>
        <dbReference type="Pfam" id="PF06662"/>
    </source>
</evidence>
<comment type="caution">
    <text evidence="2">The sequence shown here is derived from an EMBL/GenBank/DDBJ whole genome shotgun (WGS) entry which is preliminary data.</text>
</comment>
<reference evidence="3" key="1">
    <citation type="journal article" date="2019" name="Int. J. Syst. Evol. Microbiol.">
        <title>The Global Catalogue of Microorganisms (GCM) 10K type strain sequencing project: providing services to taxonomists for standard genome sequencing and annotation.</title>
        <authorList>
            <consortium name="The Broad Institute Genomics Platform"/>
            <consortium name="The Broad Institute Genome Sequencing Center for Infectious Disease"/>
            <person name="Wu L."/>
            <person name="Ma J."/>
        </authorList>
    </citation>
    <scope>NUCLEOTIDE SEQUENCE [LARGE SCALE GENOMIC DNA]</scope>
    <source>
        <strain evidence="3">CGMCC 1.16455</strain>
    </source>
</reference>
<gene>
    <name evidence="2" type="ORF">ACFPK8_01465</name>
</gene>